<accession>A0ABS7ZQF7</accession>
<dbReference type="Gene3D" id="3.30.750.140">
    <property type="match status" value="1"/>
</dbReference>
<comment type="caution">
    <text evidence="3">The sequence shown here is derived from an EMBL/GenBank/DDBJ whole genome shotgun (WGS) entry which is preliminary data.</text>
</comment>
<dbReference type="InterPro" id="IPR021136">
    <property type="entry name" value="Flagellar_hook_control-like_C"/>
</dbReference>
<evidence type="ECO:0000313" key="3">
    <source>
        <dbReference type="EMBL" id="MCA6063956.1"/>
    </source>
</evidence>
<feature type="region of interest" description="Disordered" evidence="1">
    <location>
        <begin position="300"/>
        <end position="338"/>
    </location>
</feature>
<sequence length="588" mass="62625">MADIKFMLPDSLPLIPAQLVRTSAPQSTAGGSSAPAAATFQAQVISQSQTPAGYVTEVRAEQQMLKLISQLPLPQGTQLTLQSSNGTPPVLNVTAVQLPGSAPASQPLPASVAQLLAARIPLLAEQALAPRPATTEQPLYNATAQSMKAPAAAATVSQPALSANARSLIAASLNTLLSGQMSASVTMPQAPSQSPPSQSPPINTSAGNSSLPASADIGMAIKMQSPAPASAPGIATALPTTTTSSATIPTAVVRILQQWLEQLPDQTQLSTASGVRQSLANSGLNYEQRLFALAEQIRAGTPQPSARPEPRPADSQPAKPLINATDGTDTRQQRSPSETLSNLFTSLWQQATTTLPAKEQGTAPHSLKEALQQAAARLNSAVASTEQPHQALLSGLLGKDNKAVLAKAIMQWHTLLQPPEAAAVKEIPLNLRLSEMPEALRQLHSALARVENEQIQRLQQGPDQPVTLPLLFRDQNQLREVPLTLQQDNETATDKQKKKRISWQLRLHFDLQRLGPLDIELDIALPRLSATFWSEQSHTLSELTSALQPLKSSLQSLGVEVGELKTRRGELPLAQRNQISQRLIDTHS</sequence>
<dbReference type="RefSeq" id="WP_225674461.1">
    <property type="nucleotide sequence ID" value="NZ_JAEDAH010000049.1"/>
</dbReference>
<feature type="compositionally biased region" description="Polar residues" evidence="1">
    <location>
        <begin position="202"/>
        <end position="212"/>
    </location>
</feature>
<keyword evidence="3" id="KW-0282">Flagellum</keyword>
<keyword evidence="3" id="KW-0966">Cell projection</keyword>
<dbReference type="Pfam" id="PF02120">
    <property type="entry name" value="Flg_hook"/>
    <property type="match status" value="1"/>
</dbReference>
<name>A0ABS7ZQF7_9GAMM</name>
<proteinExistence type="predicted"/>
<gene>
    <name evidence="3" type="ORF">I9W95_10080</name>
</gene>
<evidence type="ECO:0000313" key="4">
    <source>
        <dbReference type="Proteomes" id="UP000714380"/>
    </source>
</evidence>
<evidence type="ECO:0000256" key="1">
    <source>
        <dbReference type="SAM" id="MobiDB-lite"/>
    </source>
</evidence>
<dbReference type="EMBL" id="JAEDAH010000049">
    <property type="protein sequence ID" value="MCA6063956.1"/>
    <property type="molecule type" value="Genomic_DNA"/>
</dbReference>
<keyword evidence="3" id="KW-0969">Cilium</keyword>
<evidence type="ECO:0000259" key="2">
    <source>
        <dbReference type="Pfam" id="PF02120"/>
    </source>
</evidence>
<organism evidence="3 4">
    <name type="scientific">Thalassolituus marinus</name>
    <dbReference type="NCBI Taxonomy" id="671053"/>
    <lineage>
        <taxon>Bacteria</taxon>
        <taxon>Pseudomonadati</taxon>
        <taxon>Pseudomonadota</taxon>
        <taxon>Gammaproteobacteria</taxon>
        <taxon>Oceanospirillales</taxon>
        <taxon>Oceanospirillaceae</taxon>
        <taxon>Thalassolituus</taxon>
    </lineage>
</organism>
<dbReference type="InterPro" id="IPR038610">
    <property type="entry name" value="FliK-like_C_sf"/>
</dbReference>
<feature type="region of interest" description="Disordered" evidence="1">
    <location>
        <begin position="184"/>
        <end position="213"/>
    </location>
</feature>
<reference evidence="3 4" key="1">
    <citation type="submission" date="2020-12" db="EMBL/GenBank/DDBJ databases">
        <title>Novel Thalassolituus-related marine hydrocarbonoclastic bacteria mediated algae-derived hydrocarbons mineralization in twilight zone of the northern South China Sea.</title>
        <authorList>
            <person name="Dong C."/>
        </authorList>
    </citation>
    <scope>NUCLEOTIDE SEQUENCE [LARGE SCALE GENOMIC DNA]</scope>
    <source>
        <strain evidence="3 4">IMCC1826</strain>
    </source>
</reference>
<feature type="domain" description="Flagellar hook-length control protein-like C-terminal" evidence="2">
    <location>
        <begin position="494"/>
        <end position="567"/>
    </location>
</feature>
<protein>
    <submittedName>
        <fullName evidence="3">Flagellar hook-length control protein FliK</fullName>
    </submittedName>
</protein>
<dbReference type="Proteomes" id="UP000714380">
    <property type="component" value="Unassembled WGS sequence"/>
</dbReference>
<keyword evidence="4" id="KW-1185">Reference proteome</keyword>